<dbReference type="InterPro" id="IPR032774">
    <property type="entry name" value="WG_beta_rep"/>
</dbReference>
<sequence length="478" mass="52332">MKRRVSVLAVILLLCLGLAASAQAAGKVPEIAITWLSGAERPSAYNRDLNWLTVTSDKYEVSTLNLETGEKVDDFVVVFETSDGLILATVDGPDGYWRYGFINKSGEIMIPLEYDGGGSFTEGLAGVMKVDAYENNRWGYIDKTGKVVVPMEYDYIQPFAEGLAAVMKEDARGYDRWGYIDKTGRVTVPLEYDDVRPFSDGLATVMKIDDDFYRKHGYIDKTGEVVIPLQYYDARPFSEGLAAVEADGFYGYRRWGYIDKAGEIVVPLEYDDAGPFSEGLAAVMEINLYGDILWGYIDKAGEIVIPMEYNDASVFFDGVAIVMKEDARGNEKWGCINRNGEVIVPLEYDDIGYLSTGMFWAKKGARYGIFESPYYRSDSSKNMAIPAVIAVSVLGAGAVLLVLVFKRKKGVTCAETEKAGKESLTAEKNAQNPAEAVPKETIGKASNLCSCGAEIEAGANFCFKCGRPLGDGANTPDA</sequence>
<dbReference type="EMBL" id="JACRSP010000002">
    <property type="protein sequence ID" value="MBC8535779.1"/>
    <property type="molecule type" value="Genomic_DNA"/>
</dbReference>
<dbReference type="PANTHER" id="PTHR37841">
    <property type="entry name" value="GLR2918 PROTEIN"/>
    <property type="match status" value="1"/>
</dbReference>
<dbReference type="Pfam" id="PF14903">
    <property type="entry name" value="WG_beta_rep"/>
    <property type="match status" value="7"/>
</dbReference>
<name>A0A926DDG4_9FIRM</name>
<keyword evidence="1" id="KW-0472">Membrane</keyword>
<evidence type="ECO:0000256" key="1">
    <source>
        <dbReference type="SAM" id="Phobius"/>
    </source>
</evidence>
<dbReference type="Proteomes" id="UP000620366">
    <property type="component" value="Unassembled WGS sequence"/>
</dbReference>
<evidence type="ECO:0000256" key="2">
    <source>
        <dbReference type="SAM" id="SignalP"/>
    </source>
</evidence>
<feature type="signal peptide" evidence="2">
    <location>
        <begin position="1"/>
        <end position="24"/>
    </location>
</feature>
<evidence type="ECO:0000313" key="3">
    <source>
        <dbReference type="EMBL" id="MBC8535779.1"/>
    </source>
</evidence>
<protein>
    <submittedName>
        <fullName evidence="3">WG repeat-containing protein</fullName>
    </submittedName>
</protein>
<keyword evidence="4" id="KW-1185">Reference proteome</keyword>
<accession>A0A926DDG4</accession>
<dbReference type="SUPFAM" id="SSF69360">
    <property type="entry name" value="Cell wall binding repeat"/>
    <property type="match status" value="1"/>
</dbReference>
<reference evidence="3" key="1">
    <citation type="submission" date="2020-08" db="EMBL/GenBank/DDBJ databases">
        <title>Genome public.</title>
        <authorList>
            <person name="Liu C."/>
            <person name="Sun Q."/>
        </authorList>
    </citation>
    <scope>NUCLEOTIDE SEQUENCE</scope>
    <source>
        <strain evidence="3">BX7</strain>
    </source>
</reference>
<evidence type="ECO:0000313" key="4">
    <source>
        <dbReference type="Proteomes" id="UP000620366"/>
    </source>
</evidence>
<keyword evidence="1" id="KW-1133">Transmembrane helix</keyword>
<dbReference type="PANTHER" id="PTHR37841:SF1">
    <property type="entry name" value="DUF3298 DOMAIN-CONTAINING PROTEIN"/>
    <property type="match status" value="1"/>
</dbReference>
<dbReference type="AlphaFoldDB" id="A0A926DDG4"/>
<keyword evidence="2" id="KW-0732">Signal</keyword>
<dbReference type="RefSeq" id="WP_249299523.1">
    <property type="nucleotide sequence ID" value="NZ_JACRSP010000002.1"/>
</dbReference>
<feature type="chain" id="PRO_5037067840" evidence="2">
    <location>
        <begin position="25"/>
        <end position="478"/>
    </location>
</feature>
<organism evidence="3 4">
    <name type="scientific">Feifania hominis</name>
    <dbReference type="NCBI Taxonomy" id="2763660"/>
    <lineage>
        <taxon>Bacteria</taxon>
        <taxon>Bacillati</taxon>
        <taxon>Bacillota</taxon>
        <taxon>Clostridia</taxon>
        <taxon>Eubacteriales</taxon>
        <taxon>Feifaniaceae</taxon>
        <taxon>Feifania</taxon>
    </lineage>
</organism>
<keyword evidence="1" id="KW-0812">Transmembrane</keyword>
<proteinExistence type="predicted"/>
<feature type="transmembrane region" description="Helical" evidence="1">
    <location>
        <begin position="383"/>
        <end position="405"/>
    </location>
</feature>
<comment type="caution">
    <text evidence="3">The sequence shown here is derived from an EMBL/GenBank/DDBJ whole genome shotgun (WGS) entry which is preliminary data.</text>
</comment>
<gene>
    <name evidence="3" type="ORF">H8695_03620</name>
</gene>